<dbReference type="EMBL" id="FMVW01000001">
    <property type="protein sequence ID" value="SCZ23493.1"/>
    <property type="molecule type" value="Genomic_DNA"/>
</dbReference>
<organism evidence="1 2">
    <name type="scientific">Afifella marina DSM 2698</name>
    <dbReference type="NCBI Taxonomy" id="1120955"/>
    <lineage>
        <taxon>Bacteria</taxon>
        <taxon>Pseudomonadati</taxon>
        <taxon>Pseudomonadota</taxon>
        <taxon>Alphaproteobacteria</taxon>
        <taxon>Hyphomicrobiales</taxon>
        <taxon>Afifellaceae</taxon>
        <taxon>Afifella</taxon>
    </lineage>
</organism>
<dbReference type="RefSeq" id="WP_092809328.1">
    <property type="nucleotide sequence ID" value="NZ_FMVW01000001.1"/>
</dbReference>
<accession>A0A1G5MEE8</accession>
<protein>
    <recommendedName>
        <fullName evidence="3">PIN domain-containing protein</fullName>
    </recommendedName>
</protein>
<proteinExistence type="predicted"/>
<dbReference type="OrthoDB" id="7359859at2"/>
<dbReference type="Pfam" id="PF11848">
    <property type="entry name" value="DUF3368"/>
    <property type="match status" value="1"/>
</dbReference>
<dbReference type="Proteomes" id="UP000199347">
    <property type="component" value="Unassembled WGS sequence"/>
</dbReference>
<gene>
    <name evidence="1" type="ORF">SAMN03080610_00544</name>
</gene>
<dbReference type="AlphaFoldDB" id="A0A1G5MEE8"/>
<evidence type="ECO:0000313" key="1">
    <source>
        <dbReference type="EMBL" id="SCZ23493.1"/>
    </source>
</evidence>
<keyword evidence="2" id="KW-1185">Reference proteome</keyword>
<reference evidence="1 2" key="1">
    <citation type="submission" date="2016-10" db="EMBL/GenBank/DDBJ databases">
        <authorList>
            <person name="de Groot N.N."/>
        </authorList>
    </citation>
    <scope>NUCLEOTIDE SEQUENCE [LARGE SCALE GENOMIC DNA]</scope>
    <source>
        <strain evidence="1 2">DSM 2698</strain>
    </source>
</reference>
<dbReference type="STRING" id="1120955.SAMN03080610_00544"/>
<dbReference type="InterPro" id="IPR021799">
    <property type="entry name" value="PIN-like_prokaryotic"/>
</dbReference>
<sequence length="169" mass="18891">MTCVVVNDASCLIDLKKGELLHVLLRLPYQFIVPLPIREEELLNFTPQEWRMLEDGGFSTYDLPGTEVAQVRALKRQHSQLSANDCFALVTTTCHEDAILLTGDGLLRSVAVARAVRVHGVLWIIDELEAAGACDIELLISALERWLADDAVFLPVAEIDKRLRKLRSV</sequence>
<evidence type="ECO:0008006" key="3">
    <source>
        <dbReference type="Google" id="ProtNLM"/>
    </source>
</evidence>
<name>A0A1G5MEE8_AFIMA</name>
<evidence type="ECO:0000313" key="2">
    <source>
        <dbReference type="Proteomes" id="UP000199347"/>
    </source>
</evidence>